<gene>
    <name evidence="3" type="ORF">CNMCM5793_000870</name>
    <name evidence="4" type="ORF">CNMCM6106_009512</name>
</gene>
<reference evidence="3" key="1">
    <citation type="submission" date="2020-06" db="EMBL/GenBank/DDBJ databases">
        <title>Draft genome sequences of strains closely related to Aspergillus parafelis and Aspergillus hiratsukae.</title>
        <authorList>
            <person name="Dos Santos R.A.C."/>
            <person name="Rivero-Menendez O."/>
            <person name="Steenwyk J.L."/>
            <person name="Mead M.E."/>
            <person name="Goldman G.H."/>
            <person name="Alastruey-Izquierdo A."/>
            <person name="Rokas A."/>
        </authorList>
    </citation>
    <scope>NUCLEOTIDE SEQUENCE</scope>
    <source>
        <strain evidence="3">CNM-CM5793</strain>
        <strain evidence="4">CNM-CM6106</strain>
    </source>
</reference>
<evidence type="ECO:0000313" key="4">
    <source>
        <dbReference type="EMBL" id="KAF7162693.1"/>
    </source>
</evidence>
<feature type="transmembrane region" description="Helical" evidence="1">
    <location>
        <begin position="58"/>
        <end position="79"/>
    </location>
</feature>
<evidence type="ECO:0000259" key="2">
    <source>
        <dbReference type="Pfam" id="PF24800"/>
    </source>
</evidence>
<dbReference type="Pfam" id="PF24800">
    <property type="entry name" value="DUF7702"/>
    <property type="match status" value="1"/>
</dbReference>
<name>A0A8H6PA86_9EURO</name>
<keyword evidence="1" id="KW-0812">Transmembrane</keyword>
<evidence type="ECO:0000313" key="5">
    <source>
        <dbReference type="Proteomes" id="UP000630445"/>
    </source>
</evidence>
<feature type="transmembrane region" description="Helical" evidence="1">
    <location>
        <begin position="100"/>
        <end position="121"/>
    </location>
</feature>
<keyword evidence="1" id="KW-1133">Transmembrane helix</keyword>
<evidence type="ECO:0000313" key="3">
    <source>
        <dbReference type="EMBL" id="KAF7122760.1"/>
    </source>
</evidence>
<feature type="domain" description="DUF7702" evidence="2">
    <location>
        <begin position="3"/>
        <end position="235"/>
    </location>
</feature>
<feature type="transmembrane region" description="Helical" evidence="1">
    <location>
        <begin position="133"/>
        <end position="154"/>
    </location>
</feature>
<dbReference type="Proteomes" id="UP000662466">
    <property type="component" value="Unassembled WGS sequence"/>
</dbReference>
<dbReference type="OrthoDB" id="2560628at2759"/>
<keyword evidence="1" id="KW-0472">Membrane</keyword>
<organism evidence="3 5">
    <name type="scientific">Aspergillus hiratsukae</name>
    <dbReference type="NCBI Taxonomy" id="1194566"/>
    <lineage>
        <taxon>Eukaryota</taxon>
        <taxon>Fungi</taxon>
        <taxon>Dikarya</taxon>
        <taxon>Ascomycota</taxon>
        <taxon>Pezizomycotina</taxon>
        <taxon>Eurotiomycetes</taxon>
        <taxon>Eurotiomycetidae</taxon>
        <taxon>Eurotiales</taxon>
        <taxon>Aspergillaceae</taxon>
        <taxon>Aspergillus</taxon>
        <taxon>Aspergillus subgen. Fumigati</taxon>
    </lineage>
</organism>
<evidence type="ECO:0000256" key="1">
    <source>
        <dbReference type="SAM" id="Phobius"/>
    </source>
</evidence>
<feature type="transmembrane region" description="Helical" evidence="1">
    <location>
        <begin position="166"/>
        <end position="189"/>
    </location>
</feature>
<proteinExistence type="predicted"/>
<dbReference type="AlphaFoldDB" id="A0A8H6PA86"/>
<sequence>MTNSLAAATCAIYAILAIPVLFLLVRHGRYGLLGWLFLFFFCSLRIIGNAMAVKNTSIAAEIISSVGLSPLLLATAGILHEARNYRIQPLDKKLEWVGVLAYHMLVVAGVALTAAGSAKLAEHKPPLDKDETIAKAGIAILAVAWGVLVGWTGLSFTATKGRNFELTRAGTVLLATVSFSLIFIGIRVFYSLVALCAQRASLNPVTGSLAIRVVLSFLPEVIATLAYIFAGMKTQGAALLAHVEEEEMVSPPPKPRAQPWV</sequence>
<protein>
    <recommendedName>
        <fullName evidence="2">DUF7702 domain-containing protein</fullName>
    </recommendedName>
</protein>
<dbReference type="Proteomes" id="UP000630445">
    <property type="component" value="Unassembled WGS sequence"/>
</dbReference>
<dbReference type="InterPro" id="IPR056119">
    <property type="entry name" value="DUF7702"/>
</dbReference>
<comment type="caution">
    <text evidence="3">The sequence shown here is derived from an EMBL/GenBank/DDBJ whole genome shotgun (WGS) entry which is preliminary data.</text>
</comment>
<accession>A0A8H6PA86</accession>
<feature type="transmembrane region" description="Helical" evidence="1">
    <location>
        <begin position="32"/>
        <end position="52"/>
    </location>
</feature>
<dbReference type="EMBL" id="JACBAF010002225">
    <property type="protein sequence ID" value="KAF7162693.1"/>
    <property type="molecule type" value="Genomic_DNA"/>
</dbReference>
<keyword evidence="5" id="KW-1185">Reference proteome</keyword>
<feature type="transmembrane region" description="Helical" evidence="1">
    <location>
        <begin position="6"/>
        <end position="25"/>
    </location>
</feature>
<dbReference type="PANTHER" id="PTHR42109:SF3">
    <property type="entry name" value="INTEGRAL MEMBRANE PROTEIN (AFU_ORTHOLOGUE AFUA_5G00100)"/>
    <property type="match status" value="1"/>
</dbReference>
<dbReference type="EMBL" id="JACBAD010002007">
    <property type="protein sequence ID" value="KAF7122760.1"/>
    <property type="molecule type" value="Genomic_DNA"/>
</dbReference>
<feature type="transmembrane region" description="Helical" evidence="1">
    <location>
        <begin position="209"/>
        <end position="230"/>
    </location>
</feature>
<dbReference type="PANTHER" id="PTHR42109">
    <property type="entry name" value="UNPLACED GENOMIC SCAFFOLD UM_SCAF_CONTIG_1.265, WHOLE GENOME SHOTGUN SEQUENCE"/>
    <property type="match status" value="1"/>
</dbReference>